<keyword evidence="3" id="KW-1185">Reference proteome</keyword>
<feature type="region of interest" description="Disordered" evidence="1">
    <location>
        <begin position="333"/>
        <end position="354"/>
    </location>
</feature>
<evidence type="ECO:0000313" key="3">
    <source>
        <dbReference type="Proteomes" id="UP000565441"/>
    </source>
</evidence>
<feature type="compositionally biased region" description="Pro residues" evidence="1">
    <location>
        <begin position="485"/>
        <end position="495"/>
    </location>
</feature>
<feature type="compositionally biased region" description="Low complexity" evidence="1">
    <location>
        <begin position="539"/>
        <end position="551"/>
    </location>
</feature>
<dbReference type="AlphaFoldDB" id="A0A8H5HEA4"/>
<feature type="compositionally biased region" description="Pro residues" evidence="1">
    <location>
        <begin position="336"/>
        <end position="345"/>
    </location>
</feature>
<feature type="region of interest" description="Disordered" evidence="1">
    <location>
        <begin position="202"/>
        <end position="264"/>
    </location>
</feature>
<feature type="compositionally biased region" description="Basic and acidic residues" evidence="1">
    <location>
        <begin position="210"/>
        <end position="223"/>
    </location>
</feature>
<dbReference type="EMBL" id="JAACJP010000010">
    <property type="protein sequence ID" value="KAF5381679.1"/>
    <property type="molecule type" value="Genomic_DNA"/>
</dbReference>
<feature type="region of interest" description="Disordered" evidence="1">
    <location>
        <begin position="95"/>
        <end position="147"/>
    </location>
</feature>
<organism evidence="2 3">
    <name type="scientific">Tricholomella constricta</name>
    <dbReference type="NCBI Taxonomy" id="117010"/>
    <lineage>
        <taxon>Eukaryota</taxon>
        <taxon>Fungi</taxon>
        <taxon>Dikarya</taxon>
        <taxon>Basidiomycota</taxon>
        <taxon>Agaricomycotina</taxon>
        <taxon>Agaricomycetes</taxon>
        <taxon>Agaricomycetidae</taxon>
        <taxon>Agaricales</taxon>
        <taxon>Tricholomatineae</taxon>
        <taxon>Lyophyllaceae</taxon>
        <taxon>Tricholomella</taxon>
    </lineage>
</organism>
<feature type="compositionally biased region" description="Low complexity" evidence="1">
    <location>
        <begin position="237"/>
        <end position="264"/>
    </location>
</feature>
<protein>
    <submittedName>
        <fullName evidence="2">Uncharacterized protein</fullName>
    </submittedName>
</protein>
<dbReference type="Proteomes" id="UP000565441">
    <property type="component" value="Unassembled WGS sequence"/>
</dbReference>
<comment type="caution">
    <text evidence="2">The sequence shown here is derived from an EMBL/GenBank/DDBJ whole genome shotgun (WGS) entry which is preliminary data.</text>
</comment>
<evidence type="ECO:0000313" key="2">
    <source>
        <dbReference type="EMBL" id="KAF5381679.1"/>
    </source>
</evidence>
<sequence length="562" mass="61861">MGKESHRMRASIKPQVVQAADGFTARKMNVDIELDQSSQFEAYDFLMSPPKPPAVDTVDWANSQPVALRTLLLEVTKRPEKRAMKAETTWPSYVDDSFDPVASTSSDATSAKHRPLRRTNSSLRARLGPDSASHSSDPPPAPDDSFWGKDRHAILAVCQNVSERMDENAFLRADKAGEGLTKRKVRQPHLTGVSKVKRAFMPHHVAQRQETNRWDKGKQRESLVSEFKPQSTERRVLLASSSSSSSSSSTNLSSPVISSSSLHSTDASLTIDLETSDVSMMDIEPDHEPVSASSSIYAVEKKPSPITTRPIPTGHSAPTSTPRLHPLLTQHHRPNPPKAQAPPIPHKQLARPLPEHPPFLHNNLPSLALSLSQSARPPALGMRRVHTAPIPSQHALPIRQKGFKPPLRSQPVPQAKPQAPAPQHPAKFSFPRPSEGQVTTSPSPSDLHPSPAHPYPNFSGRSNGRAPKDQVQEHPKAKPTRLDAPPDPSPPPPYPLHTYNNNNNNNARMASNSWDRDRDRDEQAQAQARPPSPEEVNPDADSSFGDMSFDMDALEATMQMYD</sequence>
<feature type="compositionally biased region" description="Basic and acidic residues" evidence="1">
    <location>
        <begin position="466"/>
        <end position="476"/>
    </location>
</feature>
<feature type="compositionally biased region" description="Low complexity" evidence="1">
    <location>
        <begin position="496"/>
        <end position="508"/>
    </location>
</feature>
<reference evidence="2 3" key="1">
    <citation type="journal article" date="2020" name="ISME J.">
        <title>Uncovering the hidden diversity of litter-decomposition mechanisms in mushroom-forming fungi.</title>
        <authorList>
            <person name="Floudas D."/>
            <person name="Bentzer J."/>
            <person name="Ahren D."/>
            <person name="Johansson T."/>
            <person name="Persson P."/>
            <person name="Tunlid A."/>
        </authorList>
    </citation>
    <scope>NUCLEOTIDE SEQUENCE [LARGE SCALE GENOMIC DNA]</scope>
    <source>
        <strain evidence="2 3">CBS 661.87</strain>
    </source>
</reference>
<evidence type="ECO:0000256" key="1">
    <source>
        <dbReference type="SAM" id="MobiDB-lite"/>
    </source>
</evidence>
<feature type="compositionally biased region" description="Basic and acidic residues" evidence="1">
    <location>
        <begin position="514"/>
        <end position="523"/>
    </location>
</feature>
<name>A0A8H5HEA4_9AGAR</name>
<gene>
    <name evidence="2" type="ORF">D9615_005572</name>
</gene>
<accession>A0A8H5HEA4</accession>
<proteinExistence type="predicted"/>
<dbReference type="OrthoDB" id="3067314at2759"/>
<feature type="region of interest" description="Disordered" evidence="1">
    <location>
        <begin position="388"/>
        <end position="562"/>
    </location>
</feature>